<dbReference type="Pfam" id="PF23139">
    <property type="entry name" value="OB_YrrC"/>
    <property type="match status" value="1"/>
</dbReference>
<keyword evidence="1 3" id="KW-0547">Nucleotide-binding</keyword>
<dbReference type="GO" id="GO:0003677">
    <property type="term" value="F:DNA binding"/>
    <property type="evidence" value="ECO:0007669"/>
    <property type="project" value="UniProtKB-UniRule"/>
</dbReference>
<keyword evidence="3" id="KW-0238">DNA-binding</keyword>
<comment type="caution">
    <text evidence="8">The sequence shown here is derived from an EMBL/GenBank/DDBJ whole genome shotgun (WGS) entry which is preliminary data.</text>
</comment>
<reference evidence="8 9" key="1">
    <citation type="submission" date="2015-01" db="EMBL/GenBank/DDBJ databases">
        <title>Comparative genomics of the lactic acid bacteria isolated from the honey bee gut.</title>
        <authorList>
            <person name="Ellegaard K.M."/>
            <person name="Tamarit D."/>
            <person name="Javelind E."/>
            <person name="Olofsson T."/>
            <person name="Andersson S.G."/>
            <person name="Vasquez A."/>
        </authorList>
    </citation>
    <scope>NUCLEOTIDE SEQUENCE [LARGE SCALE GENOMIC DNA]</scope>
    <source>
        <strain evidence="8 9">Bin4</strain>
    </source>
</reference>
<evidence type="ECO:0000259" key="4">
    <source>
        <dbReference type="Pfam" id="PF13538"/>
    </source>
</evidence>
<evidence type="ECO:0000259" key="7">
    <source>
        <dbReference type="Pfam" id="PF23139"/>
    </source>
</evidence>
<dbReference type="Pfam" id="PF13604">
    <property type="entry name" value="AAA_30"/>
    <property type="match status" value="1"/>
</dbReference>
<keyword evidence="3" id="KW-0378">Hydrolase</keyword>
<dbReference type="EC" id="5.6.2.3" evidence="3"/>
<evidence type="ECO:0000313" key="8">
    <source>
        <dbReference type="EMBL" id="KJY61888.1"/>
    </source>
</evidence>
<dbReference type="Pfam" id="PF18335">
    <property type="entry name" value="SH3_13"/>
    <property type="match status" value="1"/>
</dbReference>
<dbReference type="GO" id="GO:0043139">
    <property type="term" value="F:5'-3' DNA helicase activity"/>
    <property type="evidence" value="ECO:0007669"/>
    <property type="project" value="UniProtKB-UniRule"/>
</dbReference>
<dbReference type="PANTHER" id="PTHR43788">
    <property type="entry name" value="DNA2/NAM7 HELICASE FAMILY MEMBER"/>
    <property type="match status" value="1"/>
</dbReference>
<proteinExistence type="inferred from homology"/>
<dbReference type="RefSeq" id="WP_046316617.1">
    <property type="nucleotide sequence ID" value="NZ_JBHSZT010000001.1"/>
</dbReference>
<dbReference type="InterPro" id="IPR027417">
    <property type="entry name" value="P-loop_NTPase"/>
</dbReference>
<dbReference type="GO" id="GO:0005524">
    <property type="term" value="F:ATP binding"/>
    <property type="evidence" value="ECO:0007669"/>
    <property type="project" value="UniProtKB-UniRule"/>
</dbReference>
<dbReference type="EMBL" id="JXJQ01000008">
    <property type="protein sequence ID" value="KJY61888.1"/>
    <property type="molecule type" value="Genomic_DNA"/>
</dbReference>
<dbReference type="AlphaFoldDB" id="A0A0F4LU45"/>
<dbReference type="Pfam" id="PF13538">
    <property type="entry name" value="UvrD_C_2"/>
    <property type="match status" value="1"/>
</dbReference>
<keyword evidence="2 3" id="KW-0067">ATP-binding</keyword>
<evidence type="ECO:0000259" key="6">
    <source>
        <dbReference type="Pfam" id="PF18335"/>
    </source>
</evidence>
<feature type="domain" description="ATP-dependent RecD2 DNA helicase SH3" evidence="6">
    <location>
        <begin position="579"/>
        <end position="638"/>
    </location>
</feature>
<organism evidence="8 9">
    <name type="scientific">Bombilactobacillus mellifer</name>
    <dbReference type="NCBI Taxonomy" id="1218492"/>
    <lineage>
        <taxon>Bacteria</taxon>
        <taxon>Bacillati</taxon>
        <taxon>Bacillota</taxon>
        <taxon>Bacilli</taxon>
        <taxon>Lactobacillales</taxon>
        <taxon>Lactobacillaceae</taxon>
        <taxon>Bombilactobacillus</taxon>
    </lineage>
</organism>
<dbReference type="CDD" id="cd17933">
    <property type="entry name" value="DEXSc_RecD-like"/>
    <property type="match status" value="1"/>
</dbReference>
<dbReference type="InterPro" id="IPR041451">
    <property type="entry name" value="RecD2_SH13"/>
</dbReference>
<protein>
    <recommendedName>
        <fullName evidence="3">ATP-dependent RecD2 DNA helicase</fullName>
        <ecNumber evidence="3">5.6.2.3</ecNumber>
    </recommendedName>
    <alternativeName>
        <fullName evidence="3">DNA 5'-3' helicase subunit RecD2</fullName>
    </alternativeName>
</protein>
<evidence type="ECO:0000259" key="5">
    <source>
        <dbReference type="Pfam" id="PF14490"/>
    </source>
</evidence>
<comment type="catalytic activity">
    <reaction evidence="3">
        <text>ATP + H2O = ADP + phosphate + H(+)</text>
        <dbReference type="Rhea" id="RHEA:13065"/>
        <dbReference type="ChEBI" id="CHEBI:15377"/>
        <dbReference type="ChEBI" id="CHEBI:15378"/>
        <dbReference type="ChEBI" id="CHEBI:30616"/>
        <dbReference type="ChEBI" id="CHEBI:43474"/>
        <dbReference type="ChEBI" id="CHEBI:456216"/>
        <dbReference type="EC" id="5.6.2.3"/>
    </reaction>
</comment>
<dbReference type="InterPro" id="IPR029493">
    <property type="entry name" value="RecD2-like_HHH"/>
</dbReference>
<dbReference type="SUPFAM" id="SSF52540">
    <property type="entry name" value="P-loop containing nucleoside triphosphate hydrolases"/>
    <property type="match status" value="2"/>
</dbReference>
<dbReference type="InterPro" id="IPR006345">
    <property type="entry name" value="RecD2"/>
</dbReference>
<dbReference type="OrthoDB" id="9803432at2"/>
<feature type="domain" description="UvrD-like helicase C-terminal" evidence="4">
    <location>
        <begin position="671"/>
        <end position="718"/>
    </location>
</feature>
<evidence type="ECO:0000313" key="9">
    <source>
        <dbReference type="Proteomes" id="UP000033558"/>
    </source>
</evidence>
<dbReference type="Proteomes" id="UP000033558">
    <property type="component" value="Unassembled WGS sequence"/>
</dbReference>
<gene>
    <name evidence="3" type="primary">recD2</name>
    <name evidence="8" type="ORF">JG30_09410</name>
</gene>
<dbReference type="GO" id="GO:0006310">
    <property type="term" value="P:DNA recombination"/>
    <property type="evidence" value="ECO:0007669"/>
    <property type="project" value="InterPro"/>
</dbReference>
<accession>A0A0F4LU45</accession>
<dbReference type="Gene3D" id="2.30.30.940">
    <property type="match status" value="1"/>
</dbReference>
<dbReference type="HAMAP" id="MF_01488">
    <property type="entry name" value="RecD2"/>
    <property type="match status" value="1"/>
</dbReference>
<feature type="domain" description="ATP-dependent RecD2 DNA helicase OB-fold" evidence="7">
    <location>
        <begin position="5"/>
        <end position="80"/>
    </location>
</feature>
<feature type="domain" description="ATP-dependent RecD2 DNA helicase-like helix-hairpin-helix" evidence="5">
    <location>
        <begin position="148"/>
        <end position="237"/>
    </location>
</feature>
<dbReference type="Pfam" id="PF14490">
    <property type="entry name" value="HHH_RecD2"/>
    <property type="match status" value="1"/>
</dbReference>
<dbReference type="GO" id="GO:0009338">
    <property type="term" value="C:exodeoxyribonuclease V complex"/>
    <property type="evidence" value="ECO:0007669"/>
    <property type="project" value="TreeGrafter"/>
</dbReference>
<dbReference type="GO" id="GO:0016887">
    <property type="term" value="F:ATP hydrolysis activity"/>
    <property type="evidence" value="ECO:0007669"/>
    <property type="project" value="RHEA"/>
</dbReference>
<dbReference type="InterPro" id="IPR050534">
    <property type="entry name" value="Coronavir_polyprotein_1ab"/>
</dbReference>
<evidence type="ECO:0000256" key="2">
    <source>
        <dbReference type="ARBA" id="ARBA00022840"/>
    </source>
</evidence>
<dbReference type="GO" id="GO:0017116">
    <property type="term" value="F:single-stranded DNA helicase activity"/>
    <property type="evidence" value="ECO:0007669"/>
    <property type="project" value="TreeGrafter"/>
</dbReference>
<comment type="similarity">
    <text evidence="3">Belongs to the RecD family. RecD2 subfamily.</text>
</comment>
<dbReference type="PANTHER" id="PTHR43788:SF6">
    <property type="entry name" value="DNA HELICASE B"/>
    <property type="match status" value="1"/>
</dbReference>
<feature type="binding site" evidence="3">
    <location>
        <begin position="356"/>
        <end position="360"/>
    </location>
    <ligand>
        <name>ATP</name>
        <dbReference type="ChEBI" id="CHEBI:30616"/>
    </ligand>
</feature>
<dbReference type="Gene3D" id="3.40.50.300">
    <property type="entry name" value="P-loop containing nucleotide triphosphate hydrolases"/>
    <property type="match status" value="2"/>
</dbReference>
<dbReference type="CDD" id="cd18809">
    <property type="entry name" value="SF1_C_RecD"/>
    <property type="match status" value="1"/>
</dbReference>
<dbReference type="InterPro" id="IPR027785">
    <property type="entry name" value="UvrD-like_helicase_C"/>
</dbReference>
<dbReference type="PATRIC" id="fig|1218492.5.peg.1081"/>
<keyword evidence="9" id="KW-1185">Reference proteome</keyword>
<keyword evidence="3" id="KW-0413">Isomerase</keyword>
<comment type="function">
    <text evidence="3">DNA-dependent ATPase and ATP-dependent 5'-3' DNA helicase. Has no activity on blunt DNA or DNA with 3'-overhangs, requires at least 10 bases of 5'-ssDNA for helicase activity.</text>
</comment>
<dbReference type="HOGENOM" id="CLU_007524_0_1_9"/>
<dbReference type="Gene3D" id="1.10.10.2220">
    <property type="match status" value="1"/>
</dbReference>
<dbReference type="STRING" id="1218492.JG30_09410"/>
<evidence type="ECO:0000256" key="1">
    <source>
        <dbReference type="ARBA" id="ARBA00022741"/>
    </source>
</evidence>
<sequence>MTVDYLLGRVQAVFFEKPSDFFKIILVAIEETSFEWHDPEIIVTGNFADLDHEQLYKFQGQVVQHPKYGQQFKCNQYQKKELTDRKSLINYFSGTDFPGIGTKTATKIVEKLGTNAIQQILHDDQALQTLKIPAAKKALITKQVQATYESEEIILQLNTLGFGNKLAFKIYHLYREKTLATLQKNPYQLMKDINGIGFKRADSLAKKFDLPYDYPQRIQAGLWHTINRIIGSSGNTYVPQGDLIEQTLKLLNTTRSQTVTTEQLQQNLNELIDQELIVQDQEHYCPKYLFDAEWMIARQLALLIKNFSKPNFSRDQVVQILQKQQTGKSLTYDDNQLAAILQGINSSVFILTGGPGTGKTTIINGLVQVYAQLHHYSLDPLDYEQTPFPIVLAAPTGRAAKHLAESTGLTASTIHRLLGLTGQEDLSNTEVNSLQGKLLIVDETSMVDTYLFKLLVTAIPLGMQIVLVGDRDQLPSVGPGQVFADLIDSQVFPTVKLQKIYRQAADSTIINLAHEINSGQIKETMFQNFADRSFIECNAAQVPVVLQQIVPKSQAKGFDLAQVQVLTPMYRGDAGINNLNHVLQATVNPAGARTKKITYGDLEYRIGDKVVQLNNNVEANVFNGEIGTIEGITLANEHEKTQAATHDLLHIDFEGQKVTYTKAELNNISLAYCASIHKAQGSEFQLVILVLVNQNFPMLRRNLLYTAVTRAKSKLVMVGNRQAFERAIMDDSDQRQTQLPQRLQTVFDKQPSLSTAQSAYSSSQNSEESANSYLLTLDLIRANQIDPLIGMQNISPADFLDKS</sequence>
<name>A0A0F4LU45_9LACO</name>
<dbReference type="InterPro" id="IPR055446">
    <property type="entry name" value="RecD2_N_OB"/>
</dbReference>
<dbReference type="NCBIfam" id="TIGR01448">
    <property type="entry name" value="recD_rel"/>
    <property type="match status" value="1"/>
</dbReference>
<evidence type="ECO:0000256" key="3">
    <source>
        <dbReference type="HAMAP-Rule" id="MF_01488"/>
    </source>
</evidence>
<keyword evidence="3 8" id="KW-0347">Helicase</keyword>